<keyword evidence="6 10" id="KW-0548">Nucleotidyltransferase</keyword>
<dbReference type="SMART" id="SM01409">
    <property type="entry name" value="RNA_pol_Rpb6"/>
    <property type="match status" value="1"/>
</dbReference>
<dbReference type="InterPro" id="IPR003716">
    <property type="entry name" value="DNA-dir_RNA_pol_omega"/>
</dbReference>
<evidence type="ECO:0000256" key="8">
    <source>
        <dbReference type="ARBA" id="ARBA00029924"/>
    </source>
</evidence>
<evidence type="ECO:0000256" key="7">
    <source>
        <dbReference type="ARBA" id="ARBA00023163"/>
    </source>
</evidence>
<dbReference type="GO" id="GO:0003899">
    <property type="term" value="F:DNA-directed RNA polymerase activity"/>
    <property type="evidence" value="ECO:0007669"/>
    <property type="project" value="UniProtKB-UniRule"/>
</dbReference>
<proteinExistence type="inferred from homology"/>
<dbReference type="HOGENOM" id="CLU_2219130_0_0_9"/>
<name>E6U3N4_ETHHY</name>
<comment type="similarity">
    <text evidence="1 10">Belongs to the RNA polymerase subunit omega family.</text>
</comment>
<comment type="subunit">
    <text evidence="10">The RNAP catalytic core consists of 2 alpha, 1 beta, 1 beta' and 1 omega subunit. When a sigma factor is associated with the core the holoenzyme is formed, which can initiate transcription.</text>
</comment>
<dbReference type="Pfam" id="PF01192">
    <property type="entry name" value="RNA_pol_Rpb6"/>
    <property type="match status" value="1"/>
</dbReference>
<dbReference type="InterPro" id="IPR036161">
    <property type="entry name" value="RPB6/omega-like_sf"/>
</dbReference>
<reference evidence="12 13" key="1">
    <citation type="submission" date="2010-12" db="EMBL/GenBank/DDBJ databases">
        <title>Complete sequence of Ethanoligenens harbinense YUAN-3.</title>
        <authorList>
            <person name="Lucas S."/>
            <person name="Copeland A."/>
            <person name="Lapidus A."/>
            <person name="Cheng J.-F."/>
            <person name="Bruce D."/>
            <person name="Goodwin L."/>
            <person name="Pitluck S."/>
            <person name="Chertkov O."/>
            <person name="Misra M."/>
            <person name="Detter J.C."/>
            <person name="Han C."/>
            <person name="Tapia R."/>
            <person name="Land M."/>
            <person name="Hauser L."/>
            <person name="Jeffries C."/>
            <person name="Kyrpides N."/>
            <person name="Ivanova N."/>
            <person name="Mikhailova N."/>
            <person name="Wang A."/>
            <person name="Mouttaki H."/>
            <person name="He Z."/>
            <person name="Zhou J."/>
            <person name="Hemme C.L."/>
            <person name="Woyke T."/>
        </authorList>
    </citation>
    <scope>NUCLEOTIDE SEQUENCE [LARGE SCALE GENOMIC DNA]</scope>
    <source>
        <strain evidence="13">DSM 18485 / JCM 12961 / CGMCC 1.5033 / YUAN-3</strain>
    </source>
</reference>
<comment type="function">
    <text evidence="10">Promotes RNA polymerase assembly. Latches the N- and C-terminal regions of the beta' subunit thereby facilitating its interaction with the beta and alpha subunits.</text>
</comment>
<dbReference type="GO" id="GO:0003677">
    <property type="term" value="F:DNA binding"/>
    <property type="evidence" value="ECO:0007669"/>
    <property type="project" value="UniProtKB-UniRule"/>
</dbReference>
<dbReference type="Gene3D" id="3.90.940.10">
    <property type="match status" value="1"/>
</dbReference>
<sequence>MLKLSVNDIVRNNENCYSFVVAVSKRARQIAEEQRDEGTIPDERPVDMAVEEFMEGKFHILQPDLNAEAEADAEEEAKLRAEEDAIAKLRAEEARQDKNGADGQQS</sequence>
<dbReference type="Proteomes" id="UP000001551">
    <property type="component" value="Chromosome"/>
</dbReference>
<keyword evidence="7 10" id="KW-0804">Transcription</keyword>
<dbReference type="AlphaFoldDB" id="E6U3N4"/>
<evidence type="ECO:0000256" key="11">
    <source>
        <dbReference type="SAM" id="Coils"/>
    </source>
</evidence>
<organism evidence="12 13">
    <name type="scientific">Ethanoligenens harbinense (strain DSM 18485 / JCM 12961 / CGMCC 1.5033 / YUAN-3)</name>
    <dbReference type="NCBI Taxonomy" id="663278"/>
    <lineage>
        <taxon>Bacteria</taxon>
        <taxon>Bacillati</taxon>
        <taxon>Bacillota</taxon>
        <taxon>Clostridia</taxon>
        <taxon>Eubacteriales</taxon>
        <taxon>Oscillospiraceae</taxon>
        <taxon>Ethanoligenens</taxon>
    </lineage>
</organism>
<evidence type="ECO:0000256" key="5">
    <source>
        <dbReference type="ARBA" id="ARBA00022679"/>
    </source>
</evidence>
<dbReference type="STRING" id="663278.Ethha_2117"/>
<protein>
    <recommendedName>
        <fullName evidence="3 10">DNA-directed RNA polymerase subunit omega</fullName>
        <shortName evidence="10">RNAP omega subunit</shortName>
        <ecNumber evidence="2 10">2.7.7.6</ecNumber>
    </recommendedName>
    <alternativeName>
        <fullName evidence="10">RNA polymerase omega subunit</fullName>
    </alternativeName>
    <alternativeName>
        <fullName evidence="8 10">Transcriptase subunit omega</fullName>
    </alternativeName>
</protein>
<evidence type="ECO:0000313" key="12">
    <source>
        <dbReference type="EMBL" id="ADU27634.1"/>
    </source>
</evidence>
<evidence type="ECO:0000256" key="2">
    <source>
        <dbReference type="ARBA" id="ARBA00012418"/>
    </source>
</evidence>
<keyword evidence="5 10" id="KW-0808">Transferase</keyword>
<keyword evidence="13" id="KW-1185">Reference proteome</keyword>
<dbReference type="eggNOG" id="COG1758">
    <property type="taxonomic scope" value="Bacteria"/>
</dbReference>
<dbReference type="HAMAP" id="MF_00366">
    <property type="entry name" value="RNApol_bact_RpoZ"/>
    <property type="match status" value="1"/>
</dbReference>
<dbReference type="KEGG" id="eha:Ethha_2117"/>
<dbReference type="EMBL" id="CP002400">
    <property type="protein sequence ID" value="ADU27634.1"/>
    <property type="molecule type" value="Genomic_DNA"/>
</dbReference>
<dbReference type="InterPro" id="IPR006110">
    <property type="entry name" value="Pol_omega/Rpo6/RPB6"/>
</dbReference>
<dbReference type="RefSeq" id="WP_013485982.1">
    <property type="nucleotide sequence ID" value="NC_014828.1"/>
</dbReference>
<comment type="catalytic activity">
    <reaction evidence="9 10">
        <text>RNA(n) + a ribonucleoside 5'-triphosphate = RNA(n+1) + diphosphate</text>
        <dbReference type="Rhea" id="RHEA:21248"/>
        <dbReference type="Rhea" id="RHEA-COMP:14527"/>
        <dbReference type="Rhea" id="RHEA-COMP:17342"/>
        <dbReference type="ChEBI" id="CHEBI:33019"/>
        <dbReference type="ChEBI" id="CHEBI:61557"/>
        <dbReference type="ChEBI" id="CHEBI:140395"/>
        <dbReference type="EC" id="2.7.7.6"/>
    </reaction>
</comment>
<evidence type="ECO:0000256" key="6">
    <source>
        <dbReference type="ARBA" id="ARBA00022695"/>
    </source>
</evidence>
<dbReference type="GO" id="GO:0006351">
    <property type="term" value="P:DNA-templated transcription"/>
    <property type="evidence" value="ECO:0007669"/>
    <property type="project" value="UniProtKB-UniRule"/>
</dbReference>
<evidence type="ECO:0000256" key="9">
    <source>
        <dbReference type="ARBA" id="ARBA00048552"/>
    </source>
</evidence>
<dbReference type="EC" id="2.7.7.6" evidence="2 10"/>
<evidence type="ECO:0000313" key="13">
    <source>
        <dbReference type="Proteomes" id="UP000001551"/>
    </source>
</evidence>
<dbReference type="SUPFAM" id="SSF63562">
    <property type="entry name" value="RPB6/omega subunit-like"/>
    <property type="match status" value="1"/>
</dbReference>
<feature type="coiled-coil region" evidence="11">
    <location>
        <begin position="72"/>
        <end position="99"/>
    </location>
</feature>
<keyword evidence="4 10" id="KW-0240">DNA-directed RNA polymerase</keyword>
<evidence type="ECO:0000256" key="4">
    <source>
        <dbReference type="ARBA" id="ARBA00022478"/>
    </source>
</evidence>
<gene>
    <name evidence="10" type="primary">rpoZ</name>
    <name evidence="12" type="ordered locus">Ethha_2117</name>
</gene>
<keyword evidence="11" id="KW-0175">Coiled coil</keyword>
<evidence type="ECO:0000256" key="3">
    <source>
        <dbReference type="ARBA" id="ARBA00013725"/>
    </source>
</evidence>
<evidence type="ECO:0000256" key="10">
    <source>
        <dbReference type="HAMAP-Rule" id="MF_00366"/>
    </source>
</evidence>
<accession>E6U3N4</accession>
<dbReference type="GO" id="GO:0000428">
    <property type="term" value="C:DNA-directed RNA polymerase complex"/>
    <property type="evidence" value="ECO:0007669"/>
    <property type="project" value="UniProtKB-KW"/>
</dbReference>
<evidence type="ECO:0000256" key="1">
    <source>
        <dbReference type="ARBA" id="ARBA00006711"/>
    </source>
</evidence>